<dbReference type="Gene3D" id="3.40.190.10">
    <property type="entry name" value="Periplasmic binding protein-like II"/>
    <property type="match status" value="1"/>
</dbReference>
<gene>
    <name evidence="8" type="primary">sgrR</name>
    <name evidence="8" type="ORF">NCTC11938_03727</name>
</gene>
<sequence length="580" mass="68394">MTSPRLELQFIRLWQAFEGKETETTLQELAETLHCTRRHVRSLLNKMHQTGWIDWQAEVGRGKKSTLTFHSNAFDIQQSRAERLLEENDIEKLVALMGDKDSLRQMVLSQIEKSFHPSQQRLRIIYYRPFRNLLPGTPLRRSELHLMSQIFNSLLHLKEENGEVEAELAHHWQMLSEQHWRFYLRPAIYFHHGRELTIEDISTSLMRMKVCNPLYAHIEKITSPQPYVIDIYLTVPDKQFATLLGSPQAAILPQEWRTLANFSQHPIGTGAYQVMSNDQHKLQIKAFDSYFGLRALLDNIDIWVVPELKDKMVCSTLHLTDDDTHNNSLESRKEEGCYFLLYDSRSTQCQQPEIREWLSSVLTPVNMLAHCAPSYQRHWSPAYGLLLHWHHSKLIPPHTKPASLTKLTITLYKEHHEYSTIAELIKKILSDYDIELSIQVLDYEQWYYGDAKSDIWLATVNFYKPLEFSIFAALYELPLFHQCMGERYEDALALWRQKVLPLEEWCRQLTQNNWLFPLFHHLLELQGQRTIRGVKMNTFGWFDFKSAWFIPDLETPPIKIAFSLIIMLIHRNPQSYKHQQ</sequence>
<dbReference type="GO" id="GO:0015833">
    <property type="term" value="P:peptide transport"/>
    <property type="evidence" value="ECO:0007669"/>
    <property type="project" value="TreeGrafter"/>
</dbReference>
<evidence type="ECO:0000256" key="4">
    <source>
        <dbReference type="ARBA" id="ARBA00023159"/>
    </source>
</evidence>
<dbReference type="PANTHER" id="PTHR30290">
    <property type="entry name" value="PERIPLASMIC BINDING COMPONENT OF ABC TRANSPORTER"/>
    <property type="match status" value="1"/>
</dbReference>
<dbReference type="InterPro" id="IPR025370">
    <property type="entry name" value="SgrR_HTH_N"/>
</dbReference>
<proteinExistence type="predicted"/>
<dbReference type="CDD" id="cd08507">
    <property type="entry name" value="PBP2_SgrR_like"/>
    <property type="match status" value="1"/>
</dbReference>
<accession>A0A379GEZ7</accession>
<dbReference type="SUPFAM" id="SSF53850">
    <property type="entry name" value="Periplasmic binding protein-like II"/>
    <property type="match status" value="1"/>
</dbReference>
<dbReference type="Pfam" id="PF00496">
    <property type="entry name" value="SBP_bac_5"/>
    <property type="match status" value="1"/>
</dbReference>
<evidence type="ECO:0000256" key="3">
    <source>
        <dbReference type="ARBA" id="ARBA00023125"/>
    </source>
</evidence>
<dbReference type="InterPro" id="IPR039424">
    <property type="entry name" value="SBP_5"/>
</dbReference>
<keyword evidence="4" id="KW-0010">Activator</keyword>
<dbReference type="Pfam" id="PF12793">
    <property type="entry name" value="SgrR_N"/>
    <property type="match status" value="1"/>
</dbReference>
<feature type="domain" description="Transcriptional regulator SgrR N-terminal HTH" evidence="7">
    <location>
        <begin position="5"/>
        <end position="115"/>
    </location>
</feature>
<dbReference type="AlphaFoldDB" id="A0A379GEZ7"/>
<keyword evidence="2" id="KW-0805">Transcription regulation</keyword>
<dbReference type="Proteomes" id="UP000254191">
    <property type="component" value="Unassembled WGS sequence"/>
</dbReference>
<evidence type="ECO:0000313" key="9">
    <source>
        <dbReference type="Proteomes" id="UP000254191"/>
    </source>
</evidence>
<reference evidence="8 9" key="1">
    <citation type="submission" date="2018-06" db="EMBL/GenBank/DDBJ databases">
        <authorList>
            <consortium name="Pathogen Informatics"/>
            <person name="Doyle S."/>
        </authorList>
    </citation>
    <scope>NUCLEOTIDE SEQUENCE [LARGE SCALE GENOMIC DNA]</scope>
    <source>
        <strain evidence="8 9">NCTC11938</strain>
    </source>
</reference>
<evidence type="ECO:0000256" key="5">
    <source>
        <dbReference type="ARBA" id="ARBA00023163"/>
    </source>
</evidence>
<keyword evidence="3" id="KW-0238">DNA-binding</keyword>
<evidence type="ECO:0000313" key="8">
    <source>
        <dbReference type="EMBL" id="SUC39441.1"/>
    </source>
</evidence>
<dbReference type="EMBL" id="UGTS01000006">
    <property type="protein sequence ID" value="SUC39441.1"/>
    <property type="molecule type" value="Genomic_DNA"/>
</dbReference>
<keyword evidence="1" id="KW-0678">Repressor</keyword>
<organism evidence="8 9">
    <name type="scientific">Proteus mirabilis</name>
    <dbReference type="NCBI Taxonomy" id="584"/>
    <lineage>
        <taxon>Bacteria</taxon>
        <taxon>Pseudomonadati</taxon>
        <taxon>Pseudomonadota</taxon>
        <taxon>Gammaproteobacteria</taxon>
        <taxon>Enterobacterales</taxon>
        <taxon>Morganellaceae</taxon>
        <taxon>Proteus</taxon>
    </lineage>
</organism>
<dbReference type="InterPro" id="IPR000914">
    <property type="entry name" value="SBP_5_dom"/>
</dbReference>
<dbReference type="GO" id="GO:1904680">
    <property type="term" value="F:peptide transmembrane transporter activity"/>
    <property type="evidence" value="ECO:0007669"/>
    <property type="project" value="TreeGrafter"/>
</dbReference>
<feature type="domain" description="Solute-binding protein family 5" evidence="6">
    <location>
        <begin position="163"/>
        <end position="307"/>
    </location>
</feature>
<dbReference type="NCBIfam" id="NF010149">
    <property type="entry name" value="PRK13626.1"/>
    <property type="match status" value="1"/>
</dbReference>
<dbReference type="InterPro" id="IPR023767">
    <property type="entry name" value="Tscrpt_reg_SgrR"/>
</dbReference>
<evidence type="ECO:0000259" key="6">
    <source>
        <dbReference type="Pfam" id="PF00496"/>
    </source>
</evidence>
<evidence type="ECO:0000259" key="7">
    <source>
        <dbReference type="Pfam" id="PF12793"/>
    </source>
</evidence>
<evidence type="ECO:0000256" key="1">
    <source>
        <dbReference type="ARBA" id="ARBA00022491"/>
    </source>
</evidence>
<dbReference type="GO" id="GO:0003677">
    <property type="term" value="F:DNA binding"/>
    <property type="evidence" value="ECO:0007669"/>
    <property type="project" value="UniProtKB-KW"/>
</dbReference>
<keyword evidence="5" id="KW-0804">Transcription</keyword>
<dbReference type="PANTHER" id="PTHR30290:SF72">
    <property type="entry name" value="HTH-TYPE TRANSCRIPTIONAL REGULATOR SGRR"/>
    <property type="match status" value="1"/>
</dbReference>
<protein>
    <submittedName>
        <fullName evidence="8">Transcriptional regulator SgrR</fullName>
    </submittedName>
</protein>
<name>A0A379GEZ7_PROMI</name>
<evidence type="ECO:0000256" key="2">
    <source>
        <dbReference type="ARBA" id="ARBA00023015"/>
    </source>
</evidence>